<dbReference type="AlphaFoldDB" id="A0AAW7XQ23"/>
<dbReference type="Proteomes" id="UP001169862">
    <property type="component" value="Unassembled WGS sequence"/>
</dbReference>
<sequence length="391" mass="44956">MLIDFFYTLRKAEVPVTVKELLILLEALKSGVVFASVDDFYLLSRLCLVKDEKYFDRFDQAFGFYFKGLDDLKIFPDDAIPSDWLRSEFFKDLSAEEKAAIEKLGGLDKLLDTLNERLKDQHERHAGGNKWIGTGGTSPFGHSGYNPEGIRIGGESRHKRAVKVWEKREFKNLDDSVELGTRNLKVALRKLRQFARTGSADELDLKGTIKSTAENAGLLDIKMVPERHNAAKVLLFLDIGGSMDPYIHLCEQLFSAARSEFKHLEYFYFHNCVYEHVWKDNRRRFDNKLSTLDVLNTYGSDYRVIFIGDAAMSPYELLSPYGSVEHMNEETGQVWLQRIIDTWGKAIWLNPVDAGYWKYTQTTDMISKQLEGHMYPLTLEGLENAIKYLSK</sequence>
<dbReference type="PANTHER" id="PTHR39338:SF7">
    <property type="entry name" value="BLL6692 PROTEIN"/>
    <property type="match status" value="1"/>
</dbReference>
<reference evidence="1" key="1">
    <citation type="submission" date="2023-07" db="EMBL/GenBank/DDBJ databases">
        <title>Genome content predicts the carbon catabolic preferences of heterotrophic bacteria.</title>
        <authorList>
            <person name="Gralka M."/>
        </authorList>
    </citation>
    <scope>NUCLEOTIDE SEQUENCE</scope>
    <source>
        <strain evidence="1">I2M16</strain>
    </source>
</reference>
<dbReference type="Pfam" id="PF05762">
    <property type="entry name" value="VWA_CoxE"/>
    <property type="match status" value="1"/>
</dbReference>
<evidence type="ECO:0000313" key="2">
    <source>
        <dbReference type="Proteomes" id="UP001169862"/>
    </source>
</evidence>
<evidence type="ECO:0000313" key="1">
    <source>
        <dbReference type="EMBL" id="MDO6455418.1"/>
    </source>
</evidence>
<dbReference type="InterPro" id="IPR008912">
    <property type="entry name" value="Uncharacterised_CoxE"/>
</dbReference>
<name>A0AAW7XQ23_9GAMM</name>
<protein>
    <submittedName>
        <fullName evidence="1">VWA domain-containing protein</fullName>
    </submittedName>
</protein>
<dbReference type="PANTHER" id="PTHR39338">
    <property type="entry name" value="BLL5662 PROTEIN-RELATED"/>
    <property type="match status" value="1"/>
</dbReference>
<dbReference type="EMBL" id="JAUOPG010000018">
    <property type="protein sequence ID" value="MDO6455418.1"/>
    <property type="molecule type" value="Genomic_DNA"/>
</dbReference>
<comment type="caution">
    <text evidence="1">The sequence shown here is derived from an EMBL/GenBank/DDBJ whole genome shotgun (WGS) entry which is preliminary data.</text>
</comment>
<dbReference type="RefSeq" id="WP_303552527.1">
    <property type="nucleotide sequence ID" value="NZ_JAUOPG010000018.1"/>
</dbReference>
<accession>A0AAW7XQ23</accession>
<organism evidence="1 2">
    <name type="scientific">Neptunomonas phycophila</name>
    <dbReference type="NCBI Taxonomy" id="1572645"/>
    <lineage>
        <taxon>Bacteria</taxon>
        <taxon>Pseudomonadati</taxon>
        <taxon>Pseudomonadota</taxon>
        <taxon>Gammaproteobacteria</taxon>
        <taxon>Oceanospirillales</taxon>
        <taxon>Oceanospirillaceae</taxon>
        <taxon>Neptunomonas</taxon>
    </lineage>
</organism>
<proteinExistence type="predicted"/>
<gene>
    <name evidence="1" type="ORF">Q4490_17795</name>
</gene>